<gene>
    <name evidence="5" type="ORF">SSX86_028131</name>
</gene>
<dbReference type="InterPro" id="IPR011333">
    <property type="entry name" value="SKP1/BTB/POZ_sf"/>
</dbReference>
<evidence type="ECO:0000259" key="4">
    <source>
        <dbReference type="Pfam" id="PF07707"/>
    </source>
</evidence>
<keyword evidence="6" id="KW-1185">Reference proteome</keyword>
<name>A0AAP0CDV3_9ASTR</name>
<dbReference type="InterPro" id="IPR045890">
    <property type="entry name" value="POB1-like"/>
</dbReference>
<proteinExistence type="predicted"/>
<dbReference type="Gene3D" id="1.25.40.420">
    <property type="match status" value="1"/>
</dbReference>
<dbReference type="Gene3D" id="3.30.710.10">
    <property type="entry name" value="Potassium Channel Kv1.1, Chain A"/>
    <property type="match status" value="2"/>
</dbReference>
<evidence type="ECO:0008006" key="7">
    <source>
        <dbReference type="Google" id="ProtNLM"/>
    </source>
</evidence>
<dbReference type="GO" id="GO:0010114">
    <property type="term" value="P:response to red light"/>
    <property type="evidence" value="ECO:0007669"/>
    <property type="project" value="TreeGrafter"/>
</dbReference>
<dbReference type="InterPro" id="IPR000210">
    <property type="entry name" value="BTB/POZ_dom"/>
</dbReference>
<comment type="pathway">
    <text evidence="2">Protein modification; protein ubiquitination.</text>
</comment>
<comment type="function">
    <text evidence="1">May act as a substrate-specific adapter of an E3 ubiquitin-protein ligase complex (CUL3-RBX1-BTB) which mediates the ubiquitination and subsequent proteasomal degradation of target proteins.</text>
</comment>
<organism evidence="5 6">
    <name type="scientific">Deinandra increscens subsp. villosa</name>
    <dbReference type="NCBI Taxonomy" id="3103831"/>
    <lineage>
        <taxon>Eukaryota</taxon>
        <taxon>Viridiplantae</taxon>
        <taxon>Streptophyta</taxon>
        <taxon>Embryophyta</taxon>
        <taxon>Tracheophyta</taxon>
        <taxon>Spermatophyta</taxon>
        <taxon>Magnoliopsida</taxon>
        <taxon>eudicotyledons</taxon>
        <taxon>Gunneridae</taxon>
        <taxon>Pentapetalae</taxon>
        <taxon>asterids</taxon>
        <taxon>campanulids</taxon>
        <taxon>Asterales</taxon>
        <taxon>Asteraceae</taxon>
        <taxon>Asteroideae</taxon>
        <taxon>Heliantheae alliance</taxon>
        <taxon>Madieae</taxon>
        <taxon>Madiinae</taxon>
        <taxon>Deinandra</taxon>
    </lineage>
</organism>
<evidence type="ECO:0000256" key="2">
    <source>
        <dbReference type="ARBA" id="ARBA00004906"/>
    </source>
</evidence>
<evidence type="ECO:0000259" key="3">
    <source>
        <dbReference type="Pfam" id="PF00651"/>
    </source>
</evidence>
<dbReference type="Pfam" id="PF07707">
    <property type="entry name" value="BACK"/>
    <property type="match status" value="1"/>
</dbReference>
<sequence>MKKMAAAIVALVLRSMIAISPIVFFASIYLLWSRSGLHSHHQLFSNGMRESKQCYVNLQINASEEAAFMELLKFMHSNTLTVTTAQAVLDILMAADKFNVASCIREFQDEGLISNDDLQVGSEDEVYVAQEIEEAALMELLKFMHTNTLTVTTAPGVIDVLMAANKFDVVSCIRQCGRLLRNLTMTPECVLAYLDLPSTILMSPSFRPLTVAAKQFYAVHFKDITKLFEDEILGLSLYSSVMKIISSDDLQVDTEDALVEFALKWARAQDPDIVYRRALIAAWP</sequence>
<reference evidence="5 6" key="1">
    <citation type="submission" date="2024-04" db="EMBL/GenBank/DDBJ databases">
        <title>The reference genome of an endangered Asteraceae, Deinandra increscens subsp. villosa, native to the Central Coast of California.</title>
        <authorList>
            <person name="Guilliams M."/>
            <person name="Hasenstab-Lehman K."/>
            <person name="Meyer R."/>
            <person name="Mcevoy S."/>
        </authorList>
    </citation>
    <scope>NUCLEOTIDE SEQUENCE [LARGE SCALE GENOMIC DNA]</scope>
    <source>
        <tissue evidence="5">Leaf</tissue>
    </source>
</reference>
<dbReference type="PANTHER" id="PTHR46336:SF3">
    <property type="entry name" value="BTB_POZ DOMAIN-CONTAINING PROTEIN POB1"/>
    <property type="match status" value="1"/>
</dbReference>
<dbReference type="Pfam" id="PF00651">
    <property type="entry name" value="BTB"/>
    <property type="match status" value="1"/>
</dbReference>
<dbReference type="AlphaFoldDB" id="A0AAP0CDV3"/>
<comment type="caution">
    <text evidence="5">The sequence shown here is derived from an EMBL/GenBank/DDBJ whole genome shotgun (WGS) entry which is preliminary data.</text>
</comment>
<feature type="domain" description="BTB" evidence="3">
    <location>
        <begin position="126"/>
        <end position="181"/>
    </location>
</feature>
<dbReference type="GO" id="GO:0005634">
    <property type="term" value="C:nucleus"/>
    <property type="evidence" value="ECO:0007669"/>
    <property type="project" value="TreeGrafter"/>
</dbReference>
<accession>A0AAP0CDV3</accession>
<dbReference type="Proteomes" id="UP001408789">
    <property type="component" value="Unassembled WGS sequence"/>
</dbReference>
<dbReference type="PANTHER" id="PTHR46336">
    <property type="entry name" value="OS02G0260700 PROTEIN"/>
    <property type="match status" value="1"/>
</dbReference>
<evidence type="ECO:0000313" key="6">
    <source>
        <dbReference type="Proteomes" id="UP001408789"/>
    </source>
</evidence>
<feature type="domain" description="BACK" evidence="4">
    <location>
        <begin position="208"/>
        <end position="271"/>
    </location>
</feature>
<dbReference type="EMBL" id="JBCNJP010000027">
    <property type="protein sequence ID" value="KAK9051504.1"/>
    <property type="molecule type" value="Genomic_DNA"/>
</dbReference>
<dbReference type="Pfam" id="PF21536">
    <property type="entry name" value="BTB_KLHL33"/>
    <property type="match status" value="1"/>
</dbReference>
<protein>
    <recommendedName>
        <fullName evidence="7">BACK domain-containing protein</fullName>
    </recommendedName>
</protein>
<dbReference type="SUPFAM" id="SSF54695">
    <property type="entry name" value="POZ domain"/>
    <property type="match status" value="2"/>
</dbReference>
<evidence type="ECO:0000313" key="5">
    <source>
        <dbReference type="EMBL" id="KAK9051504.1"/>
    </source>
</evidence>
<dbReference type="InterPro" id="IPR011705">
    <property type="entry name" value="BACK"/>
</dbReference>
<evidence type="ECO:0000256" key="1">
    <source>
        <dbReference type="ARBA" id="ARBA00002668"/>
    </source>
</evidence>